<feature type="domain" description="ETS" evidence="4">
    <location>
        <begin position="1"/>
        <end position="27"/>
    </location>
</feature>
<dbReference type="InterPro" id="IPR036390">
    <property type="entry name" value="WH_DNA-bd_sf"/>
</dbReference>
<reference evidence="5 6" key="1">
    <citation type="submission" date="2020-04" db="EMBL/GenBank/DDBJ databases">
        <authorList>
            <person name="Wallbank WR R."/>
            <person name="Pardo Diaz C."/>
            <person name="Kozak K."/>
            <person name="Martin S."/>
            <person name="Jiggins C."/>
            <person name="Moest M."/>
            <person name="Warren A I."/>
            <person name="Byers J.R.P. K."/>
            <person name="Montejo-Kovacevich G."/>
            <person name="Yen C E."/>
        </authorList>
    </citation>
    <scope>NUCLEOTIDE SEQUENCE [LARGE SCALE GENOMIC DNA]</scope>
</reference>
<evidence type="ECO:0000313" key="6">
    <source>
        <dbReference type="Proteomes" id="UP000494256"/>
    </source>
</evidence>
<dbReference type="PROSITE" id="PS50061">
    <property type="entry name" value="ETS_DOMAIN_3"/>
    <property type="match status" value="1"/>
</dbReference>
<evidence type="ECO:0000313" key="5">
    <source>
        <dbReference type="EMBL" id="CAB3236108.1"/>
    </source>
</evidence>
<feature type="region of interest" description="Disordered" evidence="3">
    <location>
        <begin position="69"/>
        <end position="105"/>
    </location>
</feature>
<keyword evidence="2" id="KW-0539">Nucleus</keyword>
<sequence length="193" mass="22467">MSRALRYYYRVNILRKVQGERHCYQFLRNPTELKNIKNISLLRQQMSPTSVVSHPTVKTEMKEERCEIEEPADEDMPTDLSMAASEPWRKRARSDAPSAPVPHDKHHISALIGDNMMMKRESDYATEHYALNLKSEVCVPAIGRDRHEVIAQHRILPASLIYSKWNISTLFLQQLLFHQYNIIQTTLHGKLKS</sequence>
<dbReference type="GO" id="GO:0043565">
    <property type="term" value="F:sequence-specific DNA binding"/>
    <property type="evidence" value="ECO:0007669"/>
    <property type="project" value="InterPro"/>
</dbReference>
<evidence type="ECO:0000256" key="3">
    <source>
        <dbReference type="SAM" id="MobiDB-lite"/>
    </source>
</evidence>
<dbReference type="EMBL" id="CADEBD010000300">
    <property type="protein sequence ID" value="CAB3236108.1"/>
    <property type="molecule type" value="Genomic_DNA"/>
</dbReference>
<keyword evidence="2" id="KW-0238">DNA-binding</keyword>
<proteinExistence type="inferred from homology"/>
<dbReference type="InterPro" id="IPR000418">
    <property type="entry name" value="Ets_dom"/>
</dbReference>
<comment type="similarity">
    <text evidence="1 2">Belongs to the ETS family.</text>
</comment>
<dbReference type="GO" id="GO:0005634">
    <property type="term" value="C:nucleus"/>
    <property type="evidence" value="ECO:0007669"/>
    <property type="project" value="UniProtKB-SubCell"/>
</dbReference>
<dbReference type="AlphaFoldDB" id="A0A8S0ZS93"/>
<evidence type="ECO:0000256" key="2">
    <source>
        <dbReference type="RuleBase" id="RU004019"/>
    </source>
</evidence>
<gene>
    <name evidence="5" type="ORF">APLA_LOCUS7225</name>
</gene>
<dbReference type="Pfam" id="PF00178">
    <property type="entry name" value="Ets"/>
    <property type="match status" value="1"/>
</dbReference>
<dbReference type="Proteomes" id="UP000494256">
    <property type="component" value="Unassembled WGS sequence"/>
</dbReference>
<dbReference type="GO" id="GO:0003700">
    <property type="term" value="F:DNA-binding transcription factor activity"/>
    <property type="evidence" value="ECO:0007669"/>
    <property type="project" value="InterPro"/>
</dbReference>
<dbReference type="SUPFAM" id="SSF46785">
    <property type="entry name" value="Winged helix' DNA-binding domain"/>
    <property type="match status" value="1"/>
</dbReference>
<accession>A0A8S0ZS93</accession>
<dbReference type="Gene3D" id="1.10.10.10">
    <property type="entry name" value="Winged helix-like DNA-binding domain superfamily/Winged helix DNA-binding domain"/>
    <property type="match status" value="1"/>
</dbReference>
<comment type="caution">
    <text evidence="5">The sequence shown here is derived from an EMBL/GenBank/DDBJ whole genome shotgun (WGS) entry which is preliminary data.</text>
</comment>
<protein>
    <recommendedName>
        <fullName evidence="4">ETS domain-containing protein</fullName>
    </recommendedName>
</protein>
<dbReference type="InterPro" id="IPR036388">
    <property type="entry name" value="WH-like_DNA-bd_sf"/>
</dbReference>
<evidence type="ECO:0000256" key="1">
    <source>
        <dbReference type="ARBA" id="ARBA00005562"/>
    </source>
</evidence>
<comment type="subcellular location">
    <subcellularLocation>
        <location evidence="2">Nucleus</location>
    </subcellularLocation>
</comment>
<organism evidence="5 6">
    <name type="scientific">Arctia plantaginis</name>
    <name type="common">Wood tiger moth</name>
    <name type="synonym">Phalaena plantaginis</name>
    <dbReference type="NCBI Taxonomy" id="874455"/>
    <lineage>
        <taxon>Eukaryota</taxon>
        <taxon>Metazoa</taxon>
        <taxon>Ecdysozoa</taxon>
        <taxon>Arthropoda</taxon>
        <taxon>Hexapoda</taxon>
        <taxon>Insecta</taxon>
        <taxon>Pterygota</taxon>
        <taxon>Neoptera</taxon>
        <taxon>Endopterygota</taxon>
        <taxon>Lepidoptera</taxon>
        <taxon>Glossata</taxon>
        <taxon>Ditrysia</taxon>
        <taxon>Noctuoidea</taxon>
        <taxon>Erebidae</taxon>
        <taxon>Arctiinae</taxon>
        <taxon>Arctia</taxon>
    </lineage>
</organism>
<evidence type="ECO:0000259" key="4">
    <source>
        <dbReference type="PROSITE" id="PS50061"/>
    </source>
</evidence>
<name>A0A8S0ZS93_ARCPL</name>